<feature type="domain" description="Cadherin" evidence="12">
    <location>
        <begin position="348"/>
        <end position="451"/>
    </location>
</feature>
<feature type="signal peptide" evidence="11">
    <location>
        <begin position="1"/>
        <end position="26"/>
    </location>
</feature>
<comment type="subcellular location">
    <subcellularLocation>
        <location evidence="1">Membrane</location>
        <topology evidence="1">Single-pass membrane protein</topology>
    </subcellularLocation>
</comment>
<dbReference type="InterPro" id="IPR050174">
    <property type="entry name" value="Protocadherin/Cadherin-CA"/>
</dbReference>
<dbReference type="CDD" id="cd11304">
    <property type="entry name" value="Cadherin_repeat"/>
    <property type="match status" value="5"/>
</dbReference>
<evidence type="ECO:0000256" key="2">
    <source>
        <dbReference type="ARBA" id="ARBA00022692"/>
    </source>
</evidence>
<evidence type="ECO:0000256" key="10">
    <source>
        <dbReference type="SAM" id="Phobius"/>
    </source>
</evidence>
<evidence type="ECO:0000256" key="11">
    <source>
        <dbReference type="SAM" id="SignalP"/>
    </source>
</evidence>
<dbReference type="PANTHER" id="PTHR24028">
    <property type="entry name" value="CADHERIN-87A"/>
    <property type="match status" value="1"/>
</dbReference>
<keyword evidence="5" id="KW-0130">Cell adhesion</keyword>
<dbReference type="Proteomes" id="UP001266305">
    <property type="component" value="Unassembled WGS sequence"/>
</dbReference>
<feature type="domain" description="Cadherin" evidence="12">
    <location>
        <begin position="452"/>
        <end position="561"/>
    </location>
</feature>
<evidence type="ECO:0000256" key="5">
    <source>
        <dbReference type="ARBA" id="ARBA00022889"/>
    </source>
</evidence>
<feature type="domain" description="Cadherin" evidence="12">
    <location>
        <begin position="134"/>
        <end position="242"/>
    </location>
</feature>
<keyword evidence="8" id="KW-0325">Glycoprotein</keyword>
<evidence type="ECO:0000256" key="1">
    <source>
        <dbReference type="ARBA" id="ARBA00004167"/>
    </source>
</evidence>
<dbReference type="InterPro" id="IPR032455">
    <property type="entry name" value="Cadherin_C"/>
</dbReference>
<dbReference type="SMART" id="SM00112">
    <property type="entry name" value="CA"/>
    <property type="match status" value="5"/>
</dbReference>
<gene>
    <name evidence="13" type="primary">PCDHB15_1</name>
    <name evidence="13" type="ORF">P7K49_003678</name>
</gene>
<dbReference type="InterPro" id="IPR015919">
    <property type="entry name" value="Cadherin-like_sf"/>
</dbReference>
<dbReference type="Gene3D" id="2.60.40.60">
    <property type="entry name" value="Cadherins"/>
    <property type="match status" value="6"/>
</dbReference>
<keyword evidence="3" id="KW-0677">Repeat</keyword>
<keyword evidence="14" id="KW-1185">Reference proteome</keyword>
<dbReference type="InterPro" id="IPR020894">
    <property type="entry name" value="Cadherin_CS"/>
</dbReference>
<dbReference type="Pfam" id="PF16492">
    <property type="entry name" value="Cadherin_C_2"/>
    <property type="match status" value="1"/>
</dbReference>
<name>A0ABQ9W586_SAGOE</name>
<feature type="chain" id="PRO_5047520951" evidence="11">
    <location>
        <begin position="27"/>
        <end position="787"/>
    </location>
</feature>
<dbReference type="InterPro" id="IPR013164">
    <property type="entry name" value="Cadherin_N"/>
</dbReference>
<evidence type="ECO:0000313" key="13">
    <source>
        <dbReference type="EMBL" id="KAK2116792.1"/>
    </source>
</evidence>
<evidence type="ECO:0000256" key="7">
    <source>
        <dbReference type="ARBA" id="ARBA00023136"/>
    </source>
</evidence>
<dbReference type="PROSITE" id="PS50268">
    <property type="entry name" value="CADHERIN_2"/>
    <property type="match status" value="6"/>
</dbReference>
<keyword evidence="11" id="KW-0732">Signal</keyword>
<dbReference type="Pfam" id="PF08266">
    <property type="entry name" value="Cadherin_2"/>
    <property type="match status" value="1"/>
</dbReference>
<dbReference type="PROSITE" id="PS00232">
    <property type="entry name" value="CADHERIN_1"/>
    <property type="match status" value="4"/>
</dbReference>
<dbReference type="EMBL" id="JASSZA010000002">
    <property type="protein sequence ID" value="KAK2116792.1"/>
    <property type="molecule type" value="Genomic_DNA"/>
</dbReference>
<evidence type="ECO:0000259" key="12">
    <source>
        <dbReference type="PROSITE" id="PS50268"/>
    </source>
</evidence>
<feature type="domain" description="Cadherin" evidence="12">
    <location>
        <begin position="243"/>
        <end position="347"/>
    </location>
</feature>
<keyword evidence="2 10" id="KW-0812">Transmembrane</keyword>
<protein>
    <submittedName>
        <fullName evidence="13">Protocadherin beta-15</fullName>
    </submittedName>
</protein>
<dbReference type="PRINTS" id="PR00205">
    <property type="entry name" value="CADHERIN"/>
</dbReference>
<dbReference type="PANTHER" id="PTHR24028:SF97">
    <property type="entry name" value="PROTOCADHERIN BETA-15"/>
    <property type="match status" value="1"/>
</dbReference>
<evidence type="ECO:0000313" key="14">
    <source>
        <dbReference type="Proteomes" id="UP001266305"/>
    </source>
</evidence>
<evidence type="ECO:0000256" key="4">
    <source>
        <dbReference type="ARBA" id="ARBA00022837"/>
    </source>
</evidence>
<keyword evidence="6 10" id="KW-1133">Transmembrane helix</keyword>
<feature type="transmembrane region" description="Helical" evidence="10">
    <location>
        <begin position="688"/>
        <end position="711"/>
    </location>
</feature>
<feature type="domain" description="Cadherin" evidence="12">
    <location>
        <begin position="576"/>
        <end position="671"/>
    </location>
</feature>
<sequence length="787" mass="86272">MEPAGERFPEQRQVLILLLLVELALAGWEPRRYSVMEETERGTFVANLANDLGLEVRELAARGARVVSEDNEQGLQLDLQTGQLILNKKLDREELCGPTEPCIMHFQVLLKKPLEVFRAELLVRDINDHSPEFPEREMTLKIPEISSPGTVFPLKKAWDLDVGSNNVQNYSISPNSHFHVSTRIRGDGRKYPELVLDTELDREEQAELRLTLTALDGGSTPRSGTAQILILVLDANDNAPVFAQALYEVQVPENSPIGSLVVKVSARDLDTGTNGEISYSLFYSSQSISKPFELSSISGEIRLTKKLDFETTTSYDLDIEASDGGGLSGKCSVSVKVLDVNDNSPELTISSLTSPIPENSPETEVALFRIRDRDSGENGKMTCSIQDDVPFELKPSVENFYRLVTEGALDRETRAEYNITITITDMGTPRLKTEHSITLRVSDVNDNAPAFTQTSYTLFVRENNSPALHIGNVSATDRDSGTNAQVTYSLLPSQDTHLPLASLVSINADNGHLFALRSLDYEALQAFEFRVGATDRGSPALSSEALVRVLVLDANDNSPFVLYPLQNGSAPCTELVPRAAEPGYLVTKVVAVDGDSGQNAWLSFQLLKATEPGLFGVWAHNGEVRTARLLSERDAVKHRLLVLVKDSGEPPRSATATLHVLLVDGFSQPYLPLPEAAPAQAQADSLTVYLVVALASVSSLFLFSVLLFVAVRLCRRSRAASVSRCSVPEGPFPGHLVDVSGTGTLCQSYQYEVCLSGGSESNEFKFLKPIFPNILSQESKRRSEFLE</sequence>
<accession>A0ABQ9W586</accession>
<keyword evidence="4 9" id="KW-0106">Calcium</keyword>
<dbReference type="SUPFAM" id="SSF49313">
    <property type="entry name" value="Cadherin-like"/>
    <property type="match status" value="6"/>
</dbReference>
<proteinExistence type="predicted"/>
<dbReference type="Pfam" id="PF00028">
    <property type="entry name" value="Cadherin"/>
    <property type="match status" value="5"/>
</dbReference>
<evidence type="ECO:0000256" key="9">
    <source>
        <dbReference type="PROSITE-ProRule" id="PRU00043"/>
    </source>
</evidence>
<dbReference type="InterPro" id="IPR002126">
    <property type="entry name" value="Cadherin-like_dom"/>
</dbReference>
<evidence type="ECO:0000256" key="3">
    <source>
        <dbReference type="ARBA" id="ARBA00022737"/>
    </source>
</evidence>
<organism evidence="13 14">
    <name type="scientific">Saguinus oedipus</name>
    <name type="common">Cotton-top tamarin</name>
    <name type="synonym">Oedipomidas oedipus</name>
    <dbReference type="NCBI Taxonomy" id="9490"/>
    <lineage>
        <taxon>Eukaryota</taxon>
        <taxon>Metazoa</taxon>
        <taxon>Chordata</taxon>
        <taxon>Craniata</taxon>
        <taxon>Vertebrata</taxon>
        <taxon>Euteleostomi</taxon>
        <taxon>Mammalia</taxon>
        <taxon>Eutheria</taxon>
        <taxon>Euarchontoglires</taxon>
        <taxon>Primates</taxon>
        <taxon>Haplorrhini</taxon>
        <taxon>Platyrrhini</taxon>
        <taxon>Cebidae</taxon>
        <taxon>Callitrichinae</taxon>
        <taxon>Saguinus</taxon>
    </lineage>
</organism>
<comment type="caution">
    <text evidence="13">The sequence shown here is derived from an EMBL/GenBank/DDBJ whole genome shotgun (WGS) entry which is preliminary data.</text>
</comment>
<keyword evidence="7 10" id="KW-0472">Membrane</keyword>
<feature type="domain" description="Cadherin" evidence="12">
    <location>
        <begin position="27"/>
        <end position="133"/>
    </location>
</feature>
<reference evidence="13 14" key="1">
    <citation type="submission" date="2023-05" db="EMBL/GenBank/DDBJ databases">
        <title>B98-5 Cell Line De Novo Hybrid Assembly: An Optical Mapping Approach.</title>
        <authorList>
            <person name="Kananen K."/>
            <person name="Auerbach J.A."/>
            <person name="Kautto E."/>
            <person name="Blachly J.S."/>
        </authorList>
    </citation>
    <scope>NUCLEOTIDE SEQUENCE [LARGE SCALE GENOMIC DNA]</scope>
    <source>
        <strain evidence="13">B95-8</strain>
        <tissue evidence="13">Cell line</tissue>
    </source>
</reference>
<evidence type="ECO:0000256" key="8">
    <source>
        <dbReference type="ARBA" id="ARBA00023180"/>
    </source>
</evidence>
<evidence type="ECO:0000256" key="6">
    <source>
        <dbReference type="ARBA" id="ARBA00022989"/>
    </source>
</evidence>